<feature type="non-terminal residue" evidence="1">
    <location>
        <position position="1"/>
    </location>
</feature>
<accession>A0A5J9TSM8</accession>
<dbReference type="Gramene" id="TVU14390">
    <property type="protein sequence ID" value="TVU14390"/>
    <property type="gene ID" value="EJB05_37854"/>
</dbReference>
<evidence type="ECO:0000313" key="2">
    <source>
        <dbReference type="Proteomes" id="UP000324897"/>
    </source>
</evidence>
<dbReference type="AlphaFoldDB" id="A0A5J9TSM8"/>
<dbReference type="Proteomes" id="UP000324897">
    <property type="component" value="Unassembled WGS sequence"/>
</dbReference>
<gene>
    <name evidence="1" type="ORF">EJB05_37854</name>
</gene>
<evidence type="ECO:0000313" key="1">
    <source>
        <dbReference type="EMBL" id="TVU14390.1"/>
    </source>
</evidence>
<proteinExistence type="predicted"/>
<dbReference type="EMBL" id="RWGY01000031">
    <property type="protein sequence ID" value="TVU14390.1"/>
    <property type="molecule type" value="Genomic_DNA"/>
</dbReference>
<name>A0A5J9TSM8_9POAL</name>
<organism evidence="1 2">
    <name type="scientific">Eragrostis curvula</name>
    <name type="common">weeping love grass</name>
    <dbReference type="NCBI Taxonomy" id="38414"/>
    <lineage>
        <taxon>Eukaryota</taxon>
        <taxon>Viridiplantae</taxon>
        <taxon>Streptophyta</taxon>
        <taxon>Embryophyta</taxon>
        <taxon>Tracheophyta</taxon>
        <taxon>Spermatophyta</taxon>
        <taxon>Magnoliopsida</taxon>
        <taxon>Liliopsida</taxon>
        <taxon>Poales</taxon>
        <taxon>Poaceae</taxon>
        <taxon>PACMAD clade</taxon>
        <taxon>Chloridoideae</taxon>
        <taxon>Eragrostideae</taxon>
        <taxon>Eragrostidinae</taxon>
        <taxon>Eragrostis</taxon>
    </lineage>
</organism>
<dbReference type="OrthoDB" id="639767at2759"/>
<keyword evidence="2" id="KW-1185">Reference proteome</keyword>
<protein>
    <submittedName>
        <fullName evidence="1">Uncharacterized protein</fullName>
    </submittedName>
</protein>
<sequence>MEWRTASGRALSRSIVGMARLLESRAMALPVGIWNRRPRDRGGDKKHDCLGGERACYCLEATGRKLAVFFLVRSPKKFGGEKVNELDRRLLEEVNRNGQYMSSALVDAWRLQAQVRHREHAHGGASRP</sequence>
<comment type="caution">
    <text evidence="1">The sequence shown here is derived from an EMBL/GenBank/DDBJ whole genome shotgun (WGS) entry which is preliminary data.</text>
</comment>
<reference evidence="1 2" key="1">
    <citation type="journal article" date="2019" name="Sci. Rep.">
        <title>A high-quality genome of Eragrostis curvula grass provides insights into Poaceae evolution and supports new strategies to enhance forage quality.</title>
        <authorList>
            <person name="Carballo J."/>
            <person name="Santos B.A.C.M."/>
            <person name="Zappacosta D."/>
            <person name="Garbus I."/>
            <person name="Selva J.P."/>
            <person name="Gallo C.A."/>
            <person name="Diaz A."/>
            <person name="Albertini E."/>
            <person name="Caccamo M."/>
            <person name="Echenique V."/>
        </authorList>
    </citation>
    <scope>NUCLEOTIDE SEQUENCE [LARGE SCALE GENOMIC DNA]</scope>
    <source>
        <strain evidence="2">cv. Victoria</strain>
        <tissue evidence="1">Leaf</tissue>
    </source>
</reference>